<dbReference type="EMBL" id="LBHC01000002">
    <property type="protein sequence ID" value="KLE32057.1"/>
    <property type="molecule type" value="Genomic_DNA"/>
</dbReference>
<gene>
    <name evidence="1" type="ORF">AAW01_11595</name>
</gene>
<dbReference type="KEGG" id="egn:BMF35_a1313"/>
<dbReference type="STRING" id="502682.BMF35_a1313"/>
<protein>
    <submittedName>
        <fullName evidence="1">Uncharacterized protein</fullName>
    </submittedName>
</protein>
<evidence type="ECO:0000313" key="2">
    <source>
        <dbReference type="Proteomes" id="UP000053070"/>
    </source>
</evidence>
<sequence>MDQLLQENWILVVAALLIGIVVAYWIFVASRRTKVEADETATDDAGTARRNQALIDAPPAARKDDLERPSAPTAGADPAFTHDHQQEKIADTATAPGELSASANTAQVAASPLGTDAETGDGVPMREAMKATQDVPAPPPPASPATGDDLGRIKGVGPKLVAILREQGVNSFSQIAEWDDADIDRVDAKLGRFQGRIRRDNWVEQARLLSADDITAYEAKFGRTS</sequence>
<proteinExistence type="predicted"/>
<evidence type="ECO:0000313" key="1">
    <source>
        <dbReference type="EMBL" id="KLE32057.1"/>
    </source>
</evidence>
<reference evidence="1 2" key="1">
    <citation type="submission" date="2015-04" db="EMBL/GenBank/DDBJ databases">
        <title>The draft genome sequence of Erythrobacr gangjinensis K7-2.</title>
        <authorList>
            <person name="Zhuang L."/>
            <person name="Liu Y."/>
            <person name="Shao Z."/>
        </authorList>
    </citation>
    <scope>NUCLEOTIDE SEQUENCE [LARGE SCALE GENOMIC DNA]</scope>
    <source>
        <strain evidence="1 2">K7-2</strain>
    </source>
</reference>
<comment type="caution">
    <text evidence="1">The sequence shown here is derived from an EMBL/GenBank/DDBJ whole genome shotgun (WGS) entry which is preliminary data.</text>
</comment>
<dbReference type="Gene3D" id="1.10.150.20">
    <property type="entry name" value="5' to 3' exonuclease, C-terminal subdomain"/>
    <property type="match status" value="1"/>
</dbReference>
<dbReference type="RefSeq" id="WP_047007405.1">
    <property type="nucleotide sequence ID" value="NZ_CP018097.1"/>
</dbReference>
<organism evidence="1 2">
    <name type="scientific">Aurantiacibacter gangjinensis</name>
    <dbReference type="NCBI Taxonomy" id="502682"/>
    <lineage>
        <taxon>Bacteria</taxon>
        <taxon>Pseudomonadati</taxon>
        <taxon>Pseudomonadota</taxon>
        <taxon>Alphaproteobacteria</taxon>
        <taxon>Sphingomonadales</taxon>
        <taxon>Erythrobacteraceae</taxon>
        <taxon>Aurantiacibacter</taxon>
    </lineage>
</organism>
<name>A0A0G9MMX1_9SPHN</name>
<dbReference type="Proteomes" id="UP000053070">
    <property type="component" value="Unassembled WGS sequence"/>
</dbReference>
<dbReference type="OrthoDB" id="9807941at2"/>
<keyword evidence="2" id="KW-1185">Reference proteome</keyword>
<dbReference type="PATRIC" id="fig|502682.8.peg.2365"/>
<dbReference type="AlphaFoldDB" id="A0A0G9MMX1"/>
<accession>A0A0G9MMX1</accession>